<dbReference type="Proteomes" id="UP000645390">
    <property type="component" value="Unassembled WGS sequence"/>
</dbReference>
<dbReference type="RefSeq" id="WP_188411638.1">
    <property type="nucleotide sequence ID" value="NZ_BMDJ01000001.1"/>
</dbReference>
<comment type="caution">
    <text evidence="1">The sequence shown here is derived from an EMBL/GenBank/DDBJ whole genome shotgun (WGS) entry which is preliminary data.</text>
</comment>
<evidence type="ECO:0008006" key="3">
    <source>
        <dbReference type="Google" id="ProtNLM"/>
    </source>
</evidence>
<gene>
    <name evidence="1" type="ORF">GCM10008119_04710</name>
</gene>
<protein>
    <recommendedName>
        <fullName evidence="3">Lipoprotein</fullName>
    </recommendedName>
</protein>
<evidence type="ECO:0000313" key="2">
    <source>
        <dbReference type="Proteomes" id="UP000645390"/>
    </source>
</evidence>
<reference evidence="2" key="1">
    <citation type="journal article" date="2019" name="Int. J. Syst. Evol. Microbiol.">
        <title>The Global Catalogue of Microorganisms (GCM) 10K type strain sequencing project: providing services to taxonomists for standard genome sequencing and annotation.</title>
        <authorList>
            <consortium name="The Broad Institute Genomics Platform"/>
            <consortium name="The Broad Institute Genome Sequencing Center for Infectious Disease"/>
            <person name="Wu L."/>
            <person name="Ma J."/>
        </authorList>
    </citation>
    <scope>NUCLEOTIDE SEQUENCE [LARGE SCALE GENOMIC DNA]</scope>
    <source>
        <strain evidence="2">CCM 8939</strain>
    </source>
</reference>
<sequence length="272" mass="30451">MKRKKSKFIFKTKNVLCLFIGLLTVVSFFYACKKNESEPNNENGITDLKTIQALKSAYGFTTFDIVASSSQKKQIILSAESNSQYFNTISQYLNLNEIRLFTNKNDNTTVAIISYKDNINKSFALKGSFVDDKFSFNNDLFVEKNIEANGNVVFLVGKDKEVLSLDFSTKEGKINSINLGTTKPKILDLFTDLKSRQLMGLNGNIISLNDQYGNHGGNGFCQRERNENFSNCYSAEKEEFCDNFFSCLALDTQPQVLLLIAAACSCSASQSD</sequence>
<proteinExistence type="predicted"/>
<dbReference type="EMBL" id="BMDJ01000001">
    <property type="protein sequence ID" value="GGI22851.1"/>
    <property type="molecule type" value="Genomic_DNA"/>
</dbReference>
<evidence type="ECO:0000313" key="1">
    <source>
        <dbReference type="EMBL" id="GGI22851.1"/>
    </source>
</evidence>
<dbReference type="PROSITE" id="PS51257">
    <property type="entry name" value="PROKAR_LIPOPROTEIN"/>
    <property type="match status" value="1"/>
</dbReference>
<organism evidence="1 2">
    <name type="scientific">Pedobacter mendelii</name>
    <dbReference type="NCBI Taxonomy" id="1908240"/>
    <lineage>
        <taxon>Bacteria</taxon>
        <taxon>Pseudomonadati</taxon>
        <taxon>Bacteroidota</taxon>
        <taxon>Sphingobacteriia</taxon>
        <taxon>Sphingobacteriales</taxon>
        <taxon>Sphingobacteriaceae</taxon>
        <taxon>Pedobacter</taxon>
    </lineage>
</organism>
<name>A0ABQ2BCD0_9SPHI</name>
<keyword evidence="2" id="KW-1185">Reference proteome</keyword>
<accession>A0ABQ2BCD0</accession>